<evidence type="ECO:0000313" key="2">
    <source>
        <dbReference type="EMBL" id="KAF5883480.1"/>
    </source>
</evidence>
<dbReference type="EMBL" id="QNUK01001346">
    <property type="protein sequence ID" value="KAF5883480.1"/>
    <property type="molecule type" value="Genomic_DNA"/>
</dbReference>
<keyword evidence="1" id="KW-0472">Membrane</keyword>
<evidence type="ECO:0000256" key="1">
    <source>
        <dbReference type="SAM" id="Phobius"/>
    </source>
</evidence>
<dbReference type="Proteomes" id="UP000727407">
    <property type="component" value="Unassembled WGS sequence"/>
</dbReference>
<organism evidence="2 3">
    <name type="scientific">Clarias magur</name>
    <name type="common">Asian catfish</name>
    <name type="synonym">Macropteronotus magur</name>
    <dbReference type="NCBI Taxonomy" id="1594786"/>
    <lineage>
        <taxon>Eukaryota</taxon>
        <taxon>Metazoa</taxon>
        <taxon>Chordata</taxon>
        <taxon>Craniata</taxon>
        <taxon>Vertebrata</taxon>
        <taxon>Euteleostomi</taxon>
        <taxon>Actinopterygii</taxon>
        <taxon>Neopterygii</taxon>
        <taxon>Teleostei</taxon>
        <taxon>Ostariophysi</taxon>
        <taxon>Siluriformes</taxon>
        <taxon>Clariidae</taxon>
        <taxon>Clarias</taxon>
    </lineage>
</organism>
<evidence type="ECO:0000313" key="3">
    <source>
        <dbReference type="Proteomes" id="UP000727407"/>
    </source>
</evidence>
<sequence>MMEAEVIIKSKFFEARKWDVGISVSACLIAVGVIVIAVICYKKGFIKKFVT</sequence>
<keyword evidence="1" id="KW-0812">Transmembrane</keyword>
<comment type="caution">
    <text evidence="2">The sequence shown here is derived from an EMBL/GenBank/DDBJ whole genome shotgun (WGS) entry which is preliminary data.</text>
</comment>
<feature type="transmembrane region" description="Helical" evidence="1">
    <location>
        <begin position="20"/>
        <end position="41"/>
    </location>
</feature>
<name>A0A8J4TYX7_CLAMG</name>
<keyword evidence="1" id="KW-1133">Transmembrane helix</keyword>
<keyword evidence="3" id="KW-1185">Reference proteome</keyword>
<feature type="non-terminal residue" evidence="2">
    <location>
        <position position="51"/>
    </location>
</feature>
<accession>A0A8J4TYX7</accession>
<reference evidence="2" key="1">
    <citation type="submission" date="2020-07" db="EMBL/GenBank/DDBJ databases">
        <title>Clarias magur genome sequencing, assembly and annotation.</title>
        <authorList>
            <person name="Kushwaha B."/>
            <person name="Kumar R."/>
            <person name="Das P."/>
            <person name="Joshi C.G."/>
            <person name="Kumar D."/>
            <person name="Nagpure N.S."/>
            <person name="Pandey M."/>
            <person name="Agarwal S."/>
            <person name="Srivastava S."/>
            <person name="Singh M."/>
            <person name="Sahoo L."/>
            <person name="Jayasankar P."/>
            <person name="Meher P.K."/>
            <person name="Koringa P.G."/>
            <person name="Iquebal M.A."/>
            <person name="Das S.P."/>
            <person name="Bit A."/>
            <person name="Patnaik S."/>
            <person name="Patel N."/>
            <person name="Shah T.M."/>
            <person name="Hinsu A."/>
            <person name="Jena J.K."/>
        </authorList>
    </citation>
    <scope>NUCLEOTIDE SEQUENCE</scope>
    <source>
        <strain evidence="2">CIFAMagur01</strain>
        <tissue evidence="2">Testis</tissue>
    </source>
</reference>
<dbReference type="AlphaFoldDB" id="A0A8J4TYX7"/>
<gene>
    <name evidence="2" type="ORF">DAT39_022938</name>
</gene>
<proteinExistence type="predicted"/>
<protein>
    <submittedName>
        <fullName evidence="2">Butyrophilin subfamily 1 member A1-like</fullName>
    </submittedName>
</protein>